<evidence type="ECO:0000313" key="7">
    <source>
        <dbReference type="EMBL" id="CAJ1960284.1"/>
    </source>
</evidence>
<dbReference type="InterPro" id="IPR000683">
    <property type="entry name" value="Gfo/Idh/MocA-like_OxRdtase_N"/>
</dbReference>
<accession>A0AAD2G2D5</accession>
<proteinExistence type="inferred from homology"/>
<dbReference type="PANTHER" id="PTHR22604:SF105">
    <property type="entry name" value="TRANS-1,2-DIHYDROBENZENE-1,2-DIOL DEHYDROGENASE"/>
    <property type="match status" value="1"/>
</dbReference>
<gene>
    <name evidence="7" type="ORF">CYCCA115_LOCUS18654</name>
</gene>
<dbReference type="EC" id="1.1.1.179" evidence="3"/>
<evidence type="ECO:0000259" key="6">
    <source>
        <dbReference type="Pfam" id="PF01408"/>
    </source>
</evidence>
<evidence type="ECO:0000256" key="3">
    <source>
        <dbReference type="ARBA" id="ARBA00038984"/>
    </source>
</evidence>
<dbReference type="SUPFAM" id="SSF51735">
    <property type="entry name" value="NAD(P)-binding Rossmann-fold domains"/>
    <property type="match status" value="1"/>
</dbReference>
<dbReference type="Pfam" id="PF01408">
    <property type="entry name" value="GFO_IDH_MocA"/>
    <property type="match status" value="1"/>
</dbReference>
<organism evidence="7 8">
    <name type="scientific">Cylindrotheca closterium</name>
    <dbReference type="NCBI Taxonomy" id="2856"/>
    <lineage>
        <taxon>Eukaryota</taxon>
        <taxon>Sar</taxon>
        <taxon>Stramenopiles</taxon>
        <taxon>Ochrophyta</taxon>
        <taxon>Bacillariophyta</taxon>
        <taxon>Bacillariophyceae</taxon>
        <taxon>Bacillariophycidae</taxon>
        <taxon>Bacillariales</taxon>
        <taxon>Bacillariaceae</taxon>
        <taxon>Cylindrotheca</taxon>
    </lineage>
</organism>
<protein>
    <recommendedName>
        <fullName evidence="3">D-xylose 1-dehydrogenase (NADP(+), D-xylono-1,5-lactone-forming)</fullName>
        <ecNumber evidence="3">1.1.1.179</ecNumber>
    </recommendedName>
    <alternativeName>
        <fullName evidence="4">D-xylose-NADP dehydrogenase</fullName>
    </alternativeName>
</protein>
<dbReference type="Gene3D" id="3.30.360.10">
    <property type="entry name" value="Dihydrodipicolinate Reductase, domain 2"/>
    <property type="match status" value="1"/>
</dbReference>
<dbReference type="PANTHER" id="PTHR22604">
    <property type="entry name" value="OXIDOREDUCTASES"/>
    <property type="match status" value="1"/>
</dbReference>
<evidence type="ECO:0000313" key="8">
    <source>
        <dbReference type="Proteomes" id="UP001295423"/>
    </source>
</evidence>
<evidence type="ECO:0000256" key="2">
    <source>
        <dbReference type="ARBA" id="ARBA00023002"/>
    </source>
</evidence>
<comment type="caution">
    <text evidence="7">The sequence shown here is derived from an EMBL/GenBank/DDBJ whole genome shotgun (WGS) entry which is preliminary data.</text>
</comment>
<dbReference type="GO" id="GO:0047837">
    <property type="term" value="F:D-xylose 1-dehydrogenase (NADP+) activity"/>
    <property type="evidence" value="ECO:0007669"/>
    <property type="project" value="UniProtKB-EC"/>
</dbReference>
<dbReference type="Gene3D" id="3.40.50.720">
    <property type="entry name" value="NAD(P)-binding Rossmann-like Domain"/>
    <property type="match status" value="1"/>
</dbReference>
<evidence type="ECO:0000256" key="4">
    <source>
        <dbReference type="ARBA" id="ARBA00042988"/>
    </source>
</evidence>
<sequence length="407" mass="45451">MFPRFALFSVTTAVLAYAFAPMAQRLLFLMPASTAVSKDPSAIKVGLVGAADIAKFAVLWPASRESSVVVTAVAARSVDKAKAYAAKHGIPKVHSNYQELIMDPDIDVVYIGVITELHYAITQYALQHGKHVLLEKPAVFLEHEAKKLVALAREQNKILLEAFHWRYHPAAIRVQELVVEQKVVGSLESMELKASLYDPMASKAEGAAKQSVKLFDRWCYLVDEMHYYLPKDQWDIEIESVEMMPTKMHAKLTATPVESPDLEKGEGGGASAVKPVQITMDAYKDKLEIPSWYVSFQGSNGSLRYDNALFPFIYHKITKPDGTVEQRYTAAANDTSENAVGKSTFAHQLEIFASLLTEQDEWKKAKTNQALWASMIRNAKMAERMVAASDQTPVSSWTFPQDYQMPR</sequence>
<dbReference type="AlphaFoldDB" id="A0AAD2G2D5"/>
<dbReference type="Proteomes" id="UP001295423">
    <property type="component" value="Unassembled WGS sequence"/>
</dbReference>
<dbReference type="InterPro" id="IPR036291">
    <property type="entry name" value="NAD(P)-bd_dom_sf"/>
</dbReference>
<name>A0AAD2G2D5_9STRA</name>
<comment type="similarity">
    <text evidence="1">Belongs to the Gfo/Idh/MocA family.</text>
</comment>
<dbReference type="EMBL" id="CAKOGP040002058">
    <property type="protein sequence ID" value="CAJ1960284.1"/>
    <property type="molecule type" value="Genomic_DNA"/>
</dbReference>
<reference evidence="7" key="1">
    <citation type="submission" date="2023-08" db="EMBL/GenBank/DDBJ databases">
        <authorList>
            <person name="Audoor S."/>
            <person name="Bilcke G."/>
        </authorList>
    </citation>
    <scope>NUCLEOTIDE SEQUENCE</scope>
</reference>
<dbReference type="InterPro" id="IPR050984">
    <property type="entry name" value="Gfo/Idh/MocA_domain"/>
</dbReference>
<feature type="domain" description="Gfo/Idh/MocA-like oxidoreductase N-terminal" evidence="6">
    <location>
        <begin position="43"/>
        <end position="161"/>
    </location>
</feature>
<evidence type="ECO:0000256" key="5">
    <source>
        <dbReference type="ARBA" id="ARBA00049233"/>
    </source>
</evidence>
<dbReference type="GO" id="GO:0000166">
    <property type="term" value="F:nucleotide binding"/>
    <property type="evidence" value="ECO:0007669"/>
    <property type="project" value="InterPro"/>
</dbReference>
<keyword evidence="8" id="KW-1185">Reference proteome</keyword>
<comment type="catalytic activity">
    <reaction evidence="5">
        <text>D-xylose + NADP(+) = D-xylono-1,5-lactone + NADPH + H(+)</text>
        <dbReference type="Rhea" id="RHEA:22000"/>
        <dbReference type="ChEBI" id="CHEBI:15378"/>
        <dbReference type="ChEBI" id="CHEBI:15867"/>
        <dbReference type="ChEBI" id="CHEBI:53455"/>
        <dbReference type="ChEBI" id="CHEBI:57783"/>
        <dbReference type="ChEBI" id="CHEBI:58349"/>
        <dbReference type="EC" id="1.1.1.179"/>
    </reaction>
</comment>
<evidence type="ECO:0000256" key="1">
    <source>
        <dbReference type="ARBA" id="ARBA00010928"/>
    </source>
</evidence>
<keyword evidence="2" id="KW-0560">Oxidoreductase</keyword>